<dbReference type="InterPro" id="IPR012340">
    <property type="entry name" value="NA-bd_OB-fold"/>
</dbReference>
<gene>
    <name evidence="1" type="ORF">H5410_060072</name>
</gene>
<evidence type="ECO:0000313" key="2">
    <source>
        <dbReference type="Proteomes" id="UP000824120"/>
    </source>
</evidence>
<dbReference type="AlphaFoldDB" id="A0A9J5W478"/>
<keyword evidence="2" id="KW-1185">Reference proteome</keyword>
<dbReference type="EMBL" id="JACXVP010000012">
    <property type="protein sequence ID" value="KAG5570306.1"/>
    <property type="molecule type" value="Genomic_DNA"/>
</dbReference>
<organism evidence="1 2">
    <name type="scientific">Solanum commersonii</name>
    <name type="common">Commerson's wild potato</name>
    <name type="synonym">Commerson's nightshade</name>
    <dbReference type="NCBI Taxonomy" id="4109"/>
    <lineage>
        <taxon>Eukaryota</taxon>
        <taxon>Viridiplantae</taxon>
        <taxon>Streptophyta</taxon>
        <taxon>Embryophyta</taxon>
        <taxon>Tracheophyta</taxon>
        <taxon>Spermatophyta</taxon>
        <taxon>Magnoliopsida</taxon>
        <taxon>eudicotyledons</taxon>
        <taxon>Gunneridae</taxon>
        <taxon>Pentapetalae</taxon>
        <taxon>asterids</taxon>
        <taxon>lamiids</taxon>
        <taxon>Solanales</taxon>
        <taxon>Solanaceae</taxon>
        <taxon>Solanoideae</taxon>
        <taxon>Solaneae</taxon>
        <taxon>Solanum</taxon>
    </lineage>
</organism>
<dbReference type="Gene3D" id="2.40.50.140">
    <property type="entry name" value="Nucleic acid-binding proteins"/>
    <property type="match status" value="1"/>
</dbReference>
<comment type="caution">
    <text evidence="1">The sequence shown here is derived from an EMBL/GenBank/DDBJ whole genome shotgun (WGS) entry which is preliminary data.</text>
</comment>
<name>A0A9J5W478_SOLCO</name>
<sequence>MHKELKLIFMNNTEVVEDKSQFKTEQFSNGFISFDEAEKITNGSLFVKTLTGRSIRHEVIVTNERYDRKVMILWGDFAEIEGQVSQSLESDKPVLAFRDLSFKKHKRITELITPAKIGDFVLSTTLRLPTCYNINVFFSLFKNSRNDNMKAQKIDLMQTARQVKITNILNGSLAIVKDMYYKFNATVSGIDNNTDPWYHACNKCYMQVTAINSSATCTYYRTADIDYEERYRLKIDVTTKDQFLSITLFDAAKYYFGCDVKDYVLSTSKKFPIPQKEESDRKLIDRNFPNIETNMNVIAMEIHEVPKKIIADQTKVITPIKIQKSKRMKKLSDSEKMKEIATDIPHVEKDIPAIETDIESPQKTNRCMRIKKIKEAIADENPQKMRIHEVEKQNVPDESDDETPLIQLQRNRTRKTRQEKCHTNNPKFVAIKSTMTHNQHQANCKAHCQKVDKYILATQIIANLEDQHPRLKKQPKINWLFGALSQESEAGGVVAYNLSLSYLHVLEHEPPTFCCASRYIKLATTEAPTELYKMFVASTLDVLDKELSSARKGVYTFRAQGQIYHDLPSLVSCDNNPCYFQLYLFDTDNELTNKLSKFPQLPTLHCCKCLFGSTSVQHTLGYKHRVKHCFNCYDPLQYPFIFLRGEGGWHQGIRKQSKRLPHRRSSHSPTITNDIPTFVLADAIFANKYQDVLHETKGNVSCREYYCYKYNYEKHRGNPREGERYYERLLLNHVRGPLSFNDLLTINGKQCQTFKEAEEERGLLEFDNNISECLRQGVISEVCLLQFWVIITQRILENSGILIMRICLRNSTGYVATHTILYYSLP</sequence>
<accession>A0A9J5W478</accession>
<dbReference type="Proteomes" id="UP000824120">
    <property type="component" value="Chromosome 12"/>
</dbReference>
<dbReference type="OrthoDB" id="1930928at2759"/>
<evidence type="ECO:0000313" key="1">
    <source>
        <dbReference type="EMBL" id="KAG5570306.1"/>
    </source>
</evidence>
<protein>
    <submittedName>
        <fullName evidence="1">Uncharacterized protein</fullName>
    </submittedName>
</protein>
<reference evidence="1 2" key="1">
    <citation type="submission" date="2020-09" db="EMBL/GenBank/DDBJ databases">
        <title>De no assembly of potato wild relative species, Solanum commersonii.</title>
        <authorList>
            <person name="Cho K."/>
        </authorList>
    </citation>
    <scope>NUCLEOTIDE SEQUENCE [LARGE SCALE GENOMIC DNA]</scope>
    <source>
        <strain evidence="1">LZ3.2</strain>
        <tissue evidence="1">Leaf</tissue>
    </source>
</reference>
<proteinExistence type="predicted"/>
<dbReference type="PANTHER" id="PTHR45786">
    <property type="entry name" value="DNA BINDING PROTEIN-LIKE"/>
    <property type="match status" value="1"/>
</dbReference>
<dbReference type="PANTHER" id="PTHR45786:SF66">
    <property type="entry name" value="HOOK MOTIF PROTEIN, PUTATIVE-RELATED"/>
    <property type="match status" value="1"/>
</dbReference>